<dbReference type="Pfam" id="PF18962">
    <property type="entry name" value="Por_Secre_tail"/>
    <property type="match status" value="1"/>
</dbReference>
<gene>
    <name evidence="2" type="ordered locus">Phep_1683</name>
</gene>
<dbReference type="AlphaFoldDB" id="C6XUP4"/>
<evidence type="ECO:0000259" key="1">
    <source>
        <dbReference type="Pfam" id="PF18962"/>
    </source>
</evidence>
<dbReference type="OrthoDB" id="671724at2"/>
<protein>
    <recommendedName>
        <fullName evidence="1">Secretion system C-terminal sorting domain-containing protein</fullName>
    </recommendedName>
</protein>
<evidence type="ECO:0000313" key="2">
    <source>
        <dbReference type="EMBL" id="ACU03894.1"/>
    </source>
</evidence>
<accession>C6XUP4</accession>
<name>C6XUP4_PEDHD</name>
<proteinExistence type="predicted"/>
<organism evidence="2 3">
    <name type="scientific">Pedobacter heparinus (strain ATCC 13125 / DSM 2366 / CIP 104194 / JCM 7457 / NBRC 12017 / NCIMB 9290 / NRRL B-14731 / HIM 762-3)</name>
    <dbReference type="NCBI Taxonomy" id="485917"/>
    <lineage>
        <taxon>Bacteria</taxon>
        <taxon>Pseudomonadati</taxon>
        <taxon>Bacteroidota</taxon>
        <taxon>Sphingobacteriia</taxon>
        <taxon>Sphingobacteriales</taxon>
        <taxon>Sphingobacteriaceae</taxon>
        <taxon>Pedobacter</taxon>
    </lineage>
</organism>
<dbReference type="eggNOG" id="ENOG50332XU">
    <property type="taxonomic scope" value="Bacteria"/>
</dbReference>
<dbReference type="HOGENOM" id="CLU_1609258_0_0_10"/>
<keyword evidence="3" id="KW-1185">Reference proteome</keyword>
<dbReference type="STRING" id="485917.Phep_1683"/>
<dbReference type="RefSeq" id="WP_015807508.1">
    <property type="nucleotide sequence ID" value="NC_013061.1"/>
</dbReference>
<dbReference type="NCBIfam" id="TIGR04183">
    <property type="entry name" value="Por_Secre_tail"/>
    <property type="match status" value="1"/>
</dbReference>
<dbReference type="KEGG" id="phe:Phep_1683"/>
<dbReference type="Proteomes" id="UP000000852">
    <property type="component" value="Chromosome"/>
</dbReference>
<reference evidence="2 3" key="1">
    <citation type="journal article" date="2009" name="Stand. Genomic Sci.">
        <title>Complete genome sequence of Pedobacter heparinus type strain (HIM 762-3).</title>
        <authorList>
            <person name="Han C."/>
            <person name="Spring S."/>
            <person name="Lapidus A."/>
            <person name="Del Rio T.G."/>
            <person name="Tice H."/>
            <person name="Copeland A."/>
            <person name="Cheng J.F."/>
            <person name="Lucas S."/>
            <person name="Chen F."/>
            <person name="Nolan M."/>
            <person name="Bruce D."/>
            <person name="Goodwin L."/>
            <person name="Pitluck S."/>
            <person name="Ivanova N."/>
            <person name="Mavromatis K."/>
            <person name="Mikhailova N."/>
            <person name="Pati A."/>
            <person name="Chen A."/>
            <person name="Palaniappan K."/>
            <person name="Land M."/>
            <person name="Hauser L."/>
            <person name="Chang Y.J."/>
            <person name="Jeffries C.C."/>
            <person name="Saunders E."/>
            <person name="Chertkov O."/>
            <person name="Brettin T."/>
            <person name="Goker M."/>
            <person name="Rohde M."/>
            <person name="Bristow J."/>
            <person name="Eisen J.A."/>
            <person name="Markowitz V."/>
            <person name="Hugenholtz P."/>
            <person name="Kyrpides N.C."/>
            <person name="Klenk H.P."/>
            <person name="Detter J.C."/>
        </authorList>
    </citation>
    <scope>NUCLEOTIDE SEQUENCE [LARGE SCALE GENOMIC DNA]</scope>
    <source>
        <strain evidence="3">ATCC 13125 / DSM 2366 / CIP 104194 / JCM 7457 / NBRC 12017 / NCIMB 9290 / NRRL B-14731 / HIM 762-3</strain>
    </source>
</reference>
<dbReference type="InterPro" id="IPR026444">
    <property type="entry name" value="Secre_tail"/>
</dbReference>
<dbReference type="EMBL" id="CP001681">
    <property type="protein sequence ID" value="ACU03894.1"/>
    <property type="molecule type" value="Genomic_DNA"/>
</dbReference>
<sequence>MKTIIPICFALATGTTASAQQPQLQRSVIASAGGFAQINSSIVQYTIGEPLVSSLESPPILLSQGFQQPEIAGNEIEPEINFVNSFIVYPNPASGSTNVEFDLLKDGKVNMQLVNNAGQTVRNFSVNLLAGKVKYPLLISGLSSGLYYVVLKAANRQYAEKLVIQ</sequence>
<feature type="domain" description="Secretion system C-terminal sorting" evidence="1">
    <location>
        <begin position="88"/>
        <end position="164"/>
    </location>
</feature>
<evidence type="ECO:0000313" key="3">
    <source>
        <dbReference type="Proteomes" id="UP000000852"/>
    </source>
</evidence>